<dbReference type="GO" id="GO:0008652">
    <property type="term" value="P:amino acid biosynthetic process"/>
    <property type="evidence" value="ECO:0007669"/>
    <property type="project" value="UniProtKB-KW"/>
</dbReference>
<proteinExistence type="inferred from homology"/>
<feature type="binding site" evidence="18">
    <location>
        <position position="259"/>
    </location>
    <ligand>
        <name>Zn(2+)</name>
        <dbReference type="ChEBI" id="CHEBI:29105"/>
    </ligand>
</feature>
<feature type="binding site" evidence="18">
    <location>
        <position position="196"/>
    </location>
    <ligand>
        <name>Zn(2+)</name>
        <dbReference type="ChEBI" id="CHEBI:29105"/>
    </ligand>
</feature>
<dbReference type="HAMAP" id="MF_00110">
    <property type="entry name" value="DHQ_synthase"/>
    <property type="match status" value="1"/>
</dbReference>
<keyword evidence="12 18" id="KW-0547">Nucleotide-binding</keyword>
<feature type="binding site" evidence="18">
    <location>
        <begin position="117"/>
        <end position="121"/>
    </location>
    <ligand>
        <name>NAD(+)</name>
        <dbReference type="ChEBI" id="CHEBI:57540"/>
    </ligand>
</feature>
<feature type="binding site" evidence="18">
    <location>
        <begin position="141"/>
        <end position="142"/>
    </location>
    <ligand>
        <name>NAD(+)</name>
        <dbReference type="ChEBI" id="CHEBI:57540"/>
    </ligand>
</feature>
<dbReference type="GO" id="GO:0009423">
    <property type="term" value="P:chorismate biosynthetic process"/>
    <property type="evidence" value="ECO:0007669"/>
    <property type="project" value="UniProtKB-UniRule"/>
</dbReference>
<dbReference type="InterPro" id="IPR050071">
    <property type="entry name" value="Dehydroquinate_synthase"/>
</dbReference>
<dbReference type="InterPro" id="IPR030963">
    <property type="entry name" value="DHQ_synth_fam"/>
</dbReference>
<comment type="catalytic activity">
    <reaction evidence="1 18">
        <text>7-phospho-2-dehydro-3-deoxy-D-arabino-heptonate = 3-dehydroquinate + phosphate</text>
        <dbReference type="Rhea" id="RHEA:21968"/>
        <dbReference type="ChEBI" id="CHEBI:32364"/>
        <dbReference type="ChEBI" id="CHEBI:43474"/>
        <dbReference type="ChEBI" id="CHEBI:58394"/>
        <dbReference type="EC" id="4.2.3.4"/>
    </reaction>
</comment>
<protein>
    <recommendedName>
        <fullName evidence="8 18">3-dehydroquinate synthase</fullName>
        <shortName evidence="18">DHQS</shortName>
        <ecNumber evidence="7 18">4.2.3.4</ecNumber>
    </recommendedName>
</protein>
<comment type="caution">
    <text evidence="18">Lacks conserved residue(s) required for the propagation of feature annotation.</text>
</comment>
<dbReference type="Pfam" id="PF01761">
    <property type="entry name" value="DHQ_synthase"/>
    <property type="match status" value="1"/>
</dbReference>
<evidence type="ECO:0000256" key="14">
    <source>
        <dbReference type="ARBA" id="ARBA00023027"/>
    </source>
</evidence>
<evidence type="ECO:0000256" key="15">
    <source>
        <dbReference type="ARBA" id="ARBA00023141"/>
    </source>
</evidence>
<sequence length="379" mass="40521">MTSSSIAHSPAVSQVQVALGLRSYEILIGADLIAGAGAILKDMIKNPRVAIVTDENVAALHLNGLQNSLTEAGIQFSTFVFPPGESSKSIASYSDLMNRLLDSRIQRDEALIALGGGVIGDLTGFAASTLRRGVDFIQIPTTLLSQVDSSVGGKTGINAPQGKNLIGAFYQPRLVLADISALDTLPPREVLAGYAEVVKYGLLGDYEIFEWLELNGKKVIEGDAAARIYAVEQSVKAKARIVAKDEREGGVRALLNLGHTFGHALEAETGYGPHLNHGEAVAIGMIMAAELSASLGYLDRQDCGRIRAHFKSLGLPVRVPDIAGVNWNAEKLLAHMRQDKKISGGKITLILMKAIGDTFITKTIEEADILSLLQQELKE</sequence>
<dbReference type="GO" id="GO:0000166">
    <property type="term" value="F:nucleotide binding"/>
    <property type="evidence" value="ECO:0007669"/>
    <property type="project" value="UniProtKB-KW"/>
</dbReference>
<evidence type="ECO:0000256" key="18">
    <source>
        <dbReference type="HAMAP-Rule" id="MF_00110"/>
    </source>
</evidence>
<reference evidence="21 22" key="1">
    <citation type="submission" date="2019-12" db="EMBL/GenBank/DDBJ databases">
        <title>Snethiella sp. nov. sp. isolated from sea sand.</title>
        <authorList>
            <person name="Kim J."/>
            <person name="Jeong S.E."/>
            <person name="Jung H.S."/>
            <person name="Jeon C.O."/>
        </authorList>
    </citation>
    <scope>NUCLEOTIDE SEQUENCE [LARGE SCALE GENOMIC DNA]</scope>
    <source>
        <strain evidence="21 22">DP05</strain>
    </source>
</reference>
<comment type="caution">
    <text evidence="21">The sequence shown here is derived from an EMBL/GenBank/DDBJ whole genome shotgun (WGS) entry which is preliminary data.</text>
</comment>
<feature type="domain" description="3-dehydroquinate synthase C-terminal" evidence="20">
    <location>
        <begin position="193"/>
        <end position="341"/>
    </location>
</feature>
<keyword evidence="10 18" id="KW-0028">Amino-acid biosynthesis</keyword>
<comment type="function">
    <text evidence="3 18">Catalyzes the conversion of 3-deoxy-D-arabino-heptulosonate 7-phosphate (DAHP) to dehydroquinate (DHQ).</text>
</comment>
<evidence type="ECO:0000256" key="3">
    <source>
        <dbReference type="ARBA" id="ARBA00003485"/>
    </source>
</evidence>
<dbReference type="InterPro" id="IPR056179">
    <property type="entry name" value="DHQS_C"/>
</dbReference>
<feature type="binding site" evidence="18">
    <location>
        <position position="154"/>
    </location>
    <ligand>
        <name>NAD(+)</name>
        <dbReference type="ChEBI" id="CHEBI:57540"/>
    </ligand>
</feature>
<keyword evidence="15 18" id="KW-0057">Aromatic amino acid biosynthesis</keyword>
<evidence type="ECO:0000256" key="8">
    <source>
        <dbReference type="ARBA" id="ARBA00017684"/>
    </source>
</evidence>
<dbReference type="PIRSF" id="PIRSF001455">
    <property type="entry name" value="DHQ_synth"/>
    <property type="match status" value="1"/>
</dbReference>
<evidence type="ECO:0000313" key="21">
    <source>
        <dbReference type="EMBL" id="MZR29279.1"/>
    </source>
</evidence>
<dbReference type="GO" id="GO:0005737">
    <property type="term" value="C:cytoplasm"/>
    <property type="evidence" value="ECO:0007669"/>
    <property type="project" value="UniProtKB-SubCell"/>
</dbReference>
<evidence type="ECO:0000256" key="12">
    <source>
        <dbReference type="ARBA" id="ARBA00022741"/>
    </source>
</evidence>
<evidence type="ECO:0000256" key="9">
    <source>
        <dbReference type="ARBA" id="ARBA00022490"/>
    </source>
</evidence>
<dbReference type="CDD" id="cd08195">
    <property type="entry name" value="DHQS"/>
    <property type="match status" value="1"/>
</dbReference>
<keyword evidence="14 18" id="KW-0520">NAD</keyword>
<keyword evidence="17 18" id="KW-0170">Cobalt</keyword>
<dbReference type="InterPro" id="IPR016037">
    <property type="entry name" value="DHQ_synth_AroB"/>
</dbReference>
<feature type="domain" description="3-dehydroquinate synthase N-terminal" evidence="19">
    <location>
        <begin position="79"/>
        <end position="190"/>
    </location>
</feature>
<evidence type="ECO:0000259" key="19">
    <source>
        <dbReference type="Pfam" id="PF01761"/>
    </source>
</evidence>
<dbReference type="UniPathway" id="UPA00053">
    <property type="reaction ID" value="UER00085"/>
</dbReference>
<evidence type="ECO:0000256" key="5">
    <source>
        <dbReference type="ARBA" id="ARBA00004661"/>
    </source>
</evidence>
<evidence type="ECO:0000256" key="16">
    <source>
        <dbReference type="ARBA" id="ARBA00023239"/>
    </source>
</evidence>
<name>A0A6L8W3K6_9PROT</name>
<evidence type="ECO:0000313" key="22">
    <source>
        <dbReference type="Proteomes" id="UP000476030"/>
    </source>
</evidence>
<dbReference type="PANTHER" id="PTHR43622">
    <property type="entry name" value="3-DEHYDROQUINATE SYNTHASE"/>
    <property type="match status" value="1"/>
</dbReference>
<keyword evidence="16 18" id="KW-0456">Lyase</keyword>
<comment type="subcellular location">
    <subcellularLocation>
        <location evidence="4 18">Cytoplasm</location>
    </subcellularLocation>
</comment>
<evidence type="ECO:0000256" key="6">
    <source>
        <dbReference type="ARBA" id="ARBA00005412"/>
    </source>
</evidence>
<keyword evidence="22" id="KW-1185">Reference proteome</keyword>
<feature type="binding site" evidence="18">
    <location>
        <position position="277"/>
    </location>
    <ligand>
        <name>Zn(2+)</name>
        <dbReference type="ChEBI" id="CHEBI:29105"/>
    </ligand>
</feature>
<keyword evidence="13 18" id="KW-0862">Zinc</keyword>
<keyword evidence="11 18" id="KW-0479">Metal-binding</keyword>
<evidence type="ECO:0000256" key="7">
    <source>
        <dbReference type="ARBA" id="ARBA00013031"/>
    </source>
</evidence>
<evidence type="ECO:0000256" key="17">
    <source>
        <dbReference type="ARBA" id="ARBA00023285"/>
    </source>
</evidence>
<dbReference type="Pfam" id="PF24621">
    <property type="entry name" value="DHQS_C"/>
    <property type="match status" value="1"/>
</dbReference>
<dbReference type="GO" id="GO:0003856">
    <property type="term" value="F:3-dehydroquinate synthase activity"/>
    <property type="evidence" value="ECO:0007669"/>
    <property type="project" value="UniProtKB-UniRule"/>
</dbReference>
<evidence type="ECO:0000256" key="13">
    <source>
        <dbReference type="ARBA" id="ARBA00022833"/>
    </source>
</evidence>
<evidence type="ECO:0000256" key="1">
    <source>
        <dbReference type="ARBA" id="ARBA00001393"/>
    </source>
</evidence>
<dbReference type="Gene3D" id="1.20.1090.10">
    <property type="entry name" value="Dehydroquinate synthase-like - alpha domain"/>
    <property type="match status" value="1"/>
</dbReference>
<dbReference type="EMBL" id="WTUW01000001">
    <property type="protein sequence ID" value="MZR29279.1"/>
    <property type="molecule type" value="Genomic_DNA"/>
</dbReference>
<evidence type="ECO:0000256" key="10">
    <source>
        <dbReference type="ARBA" id="ARBA00022605"/>
    </source>
</evidence>
<keyword evidence="9 18" id="KW-0963">Cytoplasm</keyword>
<dbReference type="SUPFAM" id="SSF56796">
    <property type="entry name" value="Dehydroquinate synthase-like"/>
    <property type="match status" value="1"/>
</dbReference>
<dbReference type="InterPro" id="IPR030960">
    <property type="entry name" value="DHQS/DOIS_N"/>
</dbReference>
<dbReference type="FunFam" id="3.40.50.1970:FF:000001">
    <property type="entry name" value="3-dehydroquinate synthase"/>
    <property type="match status" value="1"/>
</dbReference>
<dbReference type="RefSeq" id="WP_161313763.1">
    <property type="nucleotide sequence ID" value="NZ_WTUW01000001.1"/>
</dbReference>
<feature type="binding site" evidence="18">
    <location>
        <position position="163"/>
    </location>
    <ligand>
        <name>NAD(+)</name>
        <dbReference type="ChEBI" id="CHEBI:57540"/>
    </ligand>
</feature>
<accession>A0A6L8W3K6</accession>
<evidence type="ECO:0000259" key="20">
    <source>
        <dbReference type="Pfam" id="PF24621"/>
    </source>
</evidence>
<organism evidence="21 22">
    <name type="scientific">Sneathiella litorea</name>
    <dbReference type="NCBI Taxonomy" id="2606216"/>
    <lineage>
        <taxon>Bacteria</taxon>
        <taxon>Pseudomonadati</taxon>
        <taxon>Pseudomonadota</taxon>
        <taxon>Alphaproteobacteria</taxon>
        <taxon>Sneathiellales</taxon>
        <taxon>Sneathiellaceae</taxon>
        <taxon>Sneathiella</taxon>
    </lineage>
</organism>
<dbReference type="Proteomes" id="UP000476030">
    <property type="component" value="Unassembled WGS sequence"/>
</dbReference>
<comment type="pathway">
    <text evidence="5 18">Metabolic intermediate biosynthesis; chorismate biosynthesis; chorismate from D-erythrose 4-phosphate and phosphoenolpyruvate: step 2/7.</text>
</comment>
<dbReference type="PANTHER" id="PTHR43622:SF7">
    <property type="entry name" value="3-DEHYDROQUINATE SYNTHASE, CHLOROPLASTIC"/>
    <property type="match status" value="1"/>
</dbReference>
<comment type="similarity">
    <text evidence="6 18">Belongs to the sugar phosphate cyclases superfamily. Dehydroquinate synthase family.</text>
</comment>
<dbReference type="EC" id="4.2.3.4" evidence="7 18"/>
<evidence type="ECO:0000256" key="11">
    <source>
        <dbReference type="ARBA" id="ARBA00022723"/>
    </source>
</evidence>
<evidence type="ECO:0000256" key="4">
    <source>
        <dbReference type="ARBA" id="ARBA00004496"/>
    </source>
</evidence>
<gene>
    <name evidence="18" type="primary">aroB</name>
    <name evidence="21" type="ORF">GQE98_01395</name>
</gene>
<dbReference type="Gene3D" id="3.40.50.1970">
    <property type="match status" value="1"/>
</dbReference>
<dbReference type="GO" id="GO:0046872">
    <property type="term" value="F:metal ion binding"/>
    <property type="evidence" value="ECO:0007669"/>
    <property type="project" value="UniProtKB-KW"/>
</dbReference>
<evidence type="ECO:0000256" key="2">
    <source>
        <dbReference type="ARBA" id="ARBA00001911"/>
    </source>
</evidence>
<dbReference type="AlphaFoldDB" id="A0A6L8W3K6"/>
<dbReference type="GO" id="GO:0009073">
    <property type="term" value="P:aromatic amino acid family biosynthetic process"/>
    <property type="evidence" value="ECO:0007669"/>
    <property type="project" value="UniProtKB-KW"/>
</dbReference>
<comment type="cofactor">
    <cofactor evidence="2 18">
        <name>NAD(+)</name>
        <dbReference type="ChEBI" id="CHEBI:57540"/>
    </cofactor>
</comment>
<dbReference type="NCBIfam" id="TIGR01357">
    <property type="entry name" value="aroB"/>
    <property type="match status" value="1"/>
</dbReference>
<comment type="cofactor">
    <cofactor evidence="18">
        <name>Co(2+)</name>
        <dbReference type="ChEBI" id="CHEBI:48828"/>
    </cofactor>
    <cofactor evidence="18">
        <name>Zn(2+)</name>
        <dbReference type="ChEBI" id="CHEBI:29105"/>
    </cofactor>
    <text evidence="18">Binds 1 divalent metal cation per subunit. Can use either Co(2+) or Zn(2+).</text>
</comment>